<evidence type="ECO:0000313" key="2">
    <source>
        <dbReference type="EMBL" id="MBM7810915.1"/>
    </source>
</evidence>
<dbReference type="InterPro" id="IPR000182">
    <property type="entry name" value="GNAT_dom"/>
</dbReference>
<gene>
    <name evidence="3" type="ORF">J7S33_09210</name>
    <name evidence="2" type="ORF">JOE68_001780</name>
</gene>
<sequence>MLADIQTSLRESIRPDAEQVGPFLVRFDGHSDNAFMNYAVPDPGAEPTAAQVADLVAAFRARSRTPRLEYLRPLPAVDAALAGAGFTVDQLLPVMAVDRADLRVPPPPAGVELVEAVSDDELAAAARVQHEAFGVAALPREAAIEQQRALVADGGLLLALVDGVPVGAGAYTGPRGGLSQVAGIAVLPGFRRRGIAGAVCGRLTRWVFDAGCAPFLETEADGKAERLYGPIGYRTIGESVSVSLR</sequence>
<dbReference type="EMBL" id="JAFBCL010000001">
    <property type="protein sequence ID" value="MBM7810915.1"/>
    <property type="molecule type" value="Genomic_DNA"/>
</dbReference>
<dbReference type="EMBL" id="CP072788">
    <property type="protein sequence ID" value="QTR04921.1"/>
    <property type="molecule type" value="Genomic_DNA"/>
</dbReference>
<protein>
    <submittedName>
        <fullName evidence="3">GNAT family N-acetyltransferase</fullName>
    </submittedName>
    <submittedName>
        <fullName evidence="2">GNAT superfamily N-acetyltransferase</fullName>
    </submittedName>
</protein>
<dbReference type="GO" id="GO:0016747">
    <property type="term" value="F:acyltransferase activity, transferring groups other than amino-acyl groups"/>
    <property type="evidence" value="ECO:0007669"/>
    <property type="project" value="InterPro"/>
</dbReference>
<feature type="domain" description="N-acetyltransferase" evidence="1">
    <location>
        <begin position="112"/>
        <end position="245"/>
    </location>
</feature>
<evidence type="ECO:0000313" key="3">
    <source>
        <dbReference type="EMBL" id="QTR04921.1"/>
    </source>
</evidence>
<dbReference type="RefSeq" id="WP_204841825.1">
    <property type="nucleotide sequence ID" value="NZ_JAFBCL010000001.1"/>
</dbReference>
<reference evidence="2 5" key="1">
    <citation type="submission" date="2021-01" db="EMBL/GenBank/DDBJ databases">
        <title>Sequencing the genomes of 1000 actinobacteria strains.</title>
        <authorList>
            <person name="Klenk H.-P."/>
        </authorList>
    </citation>
    <scope>NUCLEOTIDE SEQUENCE [LARGE SCALE GENOMIC DNA]</scope>
    <source>
        <strain evidence="2 5">DSM 44581</strain>
    </source>
</reference>
<accession>A0A8T8I2T9</accession>
<evidence type="ECO:0000313" key="5">
    <source>
        <dbReference type="Proteomes" id="UP001195724"/>
    </source>
</evidence>
<keyword evidence="5" id="KW-1185">Reference proteome</keyword>
<dbReference type="Proteomes" id="UP000671828">
    <property type="component" value="Chromosome"/>
</dbReference>
<dbReference type="InterPro" id="IPR016181">
    <property type="entry name" value="Acyl_CoA_acyltransferase"/>
</dbReference>
<name>A0A8T8I2T9_9PSEU</name>
<dbReference type="SUPFAM" id="SSF55729">
    <property type="entry name" value="Acyl-CoA N-acyltransferases (Nat)"/>
    <property type="match status" value="1"/>
</dbReference>
<dbReference type="AlphaFoldDB" id="A0A8T8I2T9"/>
<proteinExistence type="predicted"/>
<dbReference type="Proteomes" id="UP001195724">
    <property type="component" value="Unassembled WGS sequence"/>
</dbReference>
<dbReference type="CDD" id="cd04301">
    <property type="entry name" value="NAT_SF"/>
    <property type="match status" value="1"/>
</dbReference>
<reference evidence="3" key="2">
    <citation type="submission" date="2021-04" db="EMBL/GenBank/DDBJ databases">
        <title>Saccharothrix algeriensis WGS.</title>
        <authorList>
            <person name="Stuskova K."/>
            <person name="Hakalova E."/>
            <person name="Tebbal A.B."/>
            <person name="Eichmeier A."/>
        </authorList>
    </citation>
    <scope>NUCLEOTIDE SEQUENCE</scope>
    <source>
        <strain evidence="3">NRRL B-24137</strain>
    </source>
</reference>
<dbReference type="Gene3D" id="3.40.630.30">
    <property type="match status" value="1"/>
</dbReference>
<dbReference type="Pfam" id="PF00583">
    <property type="entry name" value="Acetyltransf_1"/>
    <property type="match status" value="1"/>
</dbReference>
<organism evidence="3 4">
    <name type="scientific">Saccharothrix algeriensis</name>
    <dbReference type="NCBI Taxonomy" id="173560"/>
    <lineage>
        <taxon>Bacteria</taxon>
        <taxon>Bacillati</taxon>
        <taxon>Actinomycetota</taxon>
        <taxon>Actinomycetes</taxon>
        <taxon>Pseudonocardiales</taxon>
        <taxon>Pseudonocardiaceae</taxon>
        <taxon>Saccharothrix</taxon>
    </lineage>
</organism>
<evidence type="ECO:0000313" key="4">
    <source>
        <dbReference type="Proteomes" id="UP000671828"/>
    </source>
</evidence>
<dbReference type="PROSITE" id="PS51186">
    <property type="entry name" value="GNAT"/>
    <property type="match status" value="1"/>
</dbReference>
<evidence type="ECO:0000259" key="1">
    <source>
        <dbReference type="PROSITE" id="PS51186"/>
    </source>
</evidence>